<feature type="compositionally biased region" description="Basic and acidic residues" evidence="3">
    <location>
        <begin position="223"/>
        <end position="241"/>
    </location>
</feature>
<dbReference type="GO" id="GO:0003729">
    <property type="term" value="F:mRNA binding"/>
    <property type="evidence" value="ECO:0007669"/>
    <property type="project" value="TreeGrafter"/>
</dbReference>
<feature type="compositionally biased region" description="Basic residues" evidence="3">
    <location>
        <begin position="75"/>
        <end position="88"/>
    </location>
</feature>
<dbReference type="InterPro" id="IPR000504">
    <property type="entry name" value="RRM_dom"/>
</dbReference>
<feature type="domain" description="RRM" evidence="4">
    <location>
        <begin position="4"/>
        <end position="74"/>
    </location>
</feature>
<feature type="compositionally biased region" description="Low complexity" evidence="3">
    <location>
        <begin position="199"/>
        <end position="208"/>
    </location>
</feature>
<feature type="region of interest" description="Disordered" evidence="3">
    <location>
        <begin position="168"/>
        <end position="296"/>
    </location>
</feature>
<reference evidence="6" key="1">
    <citation type="submission" date="2025-08" db="UniProtKB">
        <authorList>
            <consortium name="RefSeq"/>
        </authorList>
    </citation>
    <scope>IDENTIFICATION</scope>
</reference>
<evidence type="ECO:0000313" key="6">
    <source>
        <dbReference type="RefSeq" id="XP_003746049.1"/>
    </source>
</evidence>
<dbReference type="GO" id="GO:0005737">
    <property type="term" value="C:cytoplasm"/>
    <property type="evidence" value="ECO:0007669"/>
    <property type="project" value="TreeGrafter"/>
</dbReference>
<evidence type="ECO:0000259" key="4">
    <source>
        <dbReference type="PROSITE" id="PS50102"/>
    </source>
</evidence>
<evidence type="ECO:0000313" key="5">
    <source>
        <dbReference type="Proteomes" id="UP000694867"/>
    </source>
</evidence>
<dbReference type="PROSITE" id="PS50102">
    <property type="entry name" value="RRM"/>
    <property type="match status" value="2"/>
</dbReference>
<feature type="compositionally biased region" description="Low complexity" evidence="3">
    <location>
        <begin position="259"/>
        <end position="289"/>
    </location>
</feature>
<protein>
    <submittedName>
        <fullName evidence="6">Serine/arginine-rich splicing factor 5</fullName>
    </submittedName>
</protein>
<dbReference type="Proteomes" id="UP000694867">
    <property type="component" value="Unplaced"/>
</dbReference>
<evidence type="ECO:0000256" key="3">
    <source>
        <dbReference type="SAM" id="MobiDB-lite"/>
    </source>
</evidence>
<dbReference type="SUPFAM" id="SSF54928">
    <property type="entry name" value="RNA-binding domain, RBD"/>
    <property type="match status" value="1"/>
</dbReference>
<dbReference type="PANTHER" id="PTHR23003:SF51">
    <property type="entry name" value="SERINE-ARGININE PROTEIN 55"/>
    <property type="match status" value="1"/>
</dbReference>
<dbReference type="Gene3D" id="3.30.70.330">
    <property type="match status" value="2"/>
</dbReference>
<feature type="compositionally biased region" description="Polar residues" evidence="3">
    <location>
        <begin position="244"/>
        <end position="254"/>
    </location>
</feature>
<gene>
    <name evidence="6" type="primary">LOC100902945</name>
</gene>
<evidence type="ECO:0000256" key="1">
    <source>
        <dbReference type="ARBA" id="ARBA00022884"/>
    </source>
</evidence>
<dbReference type="GO" id="GO:0005634">
    <property type="term" value="C:nucleus"/>
    <property type="evidence" value="ECO:0007669"/>
    <property type="project" value="TreeGrafter"/>
</dbReference>
<dbReference type="GeneID" id="100902945"/>
<dbReference type="SMART" id="SM00360">
    <property type="entry name" value="RRM"/>
    <property type="match status" value="2"/>
</dbReference>
<accession>A0AAJ6VYW0</accession>
<feature type="region of interest" description="Disordered" evidence="3">
    <location>
        <begin position="71"/>
        <end position="97"/>
    </location>
</feature>
<dbReference type="KEGG" id="goe:100902945"/>
<keyword evidence="5" id="KW-1185">Reference proteome</keyword>
<proteinExistence type="predicted"/>
<dbReference type="AlphaFoldDB" id="A0AAJ6VYW0"/>
<organism evidence="5 6">
    <name type="scientific">Galendromus occidentalis</name>
    <name type="common">western predatory mite</name>
    <dbReference type="NCBI Taxonomy" id="34638"/>
    <lineage>
        <taxon>Eukaryota</taxon>
        <taxon>Metazoa</taxon>
        <taxon>Ecdysozoa</taxon>
        <taxon>Arthropoda</taxon>
        <taxon>Chelicerata</taxon>
        <taxon>Arachnida</taxon>
        <taxon>Acari</taxon>
        <taxon>Parasitiformes</taxon>
        <taxon>Mesostigmata</taxon>
        <taxon>Gamasina</taxon>
        <taxon>Phytoseioidea</taxon>
        <taxon>Phytoseiidae</taxon>
        <taxon>Typhlodrominae</taxon>
        <taxon>Galendromus</taxon>
    </lineage>
</organism>
<dbReference type="PANTHER" id="PTHR23003">
    <property type="entry name" value="RNA RECOGNITION MOTIF RRM DOMAIN CONTAINING PROTEIN"/>
    <property type="match status" value="1"/>
</dbReference>
<dbReference type="InterPro" id="IPR035979">
    <property type="entry name" value="RBD_domain_sf"/>
</dbReference>
<dbReference type="InterPro" id="IPR012677">
    <property type="entry name" value="Nucleotide-bd_a/b_plait_sf"/>
</dbReference>
<name>A0AAJ6VYW0_9ACAR</name>
<dbReference type="InterPro" id="IPR050374">
    <property type="entry name" value="RRT5_SRSF_SR"/>
</dbReference>
<keyword evidence="1 2" id="KW-0694">RNA-binding</keyword>
<dbReference type="RefSeq" id="XP_003746049.1">
    <property type="nucleotide sequence ID" value="XM_003746001.2"/>
</dbReference>
<feature type="compositionally biased region" description="Basic and acidic residues" evidence="3">
    <location>
        <begin position="168"/>
        <end position="187"/>
    </location>
</feature>
<dbReference type="Pfam" id="PF00076">
    <property type="entry name" value="RRM_1"/>
    <property type="match status" value="2"/>
</dbReference>
<evidence type="ECO:0000256" key="2">
    <source>
        <dbReference type="PROSITE-ProRule" id="PRU00176"/>
    </source>
</evidence>
<sequence>MSGNRVFIGRLPRGSREQDIEKFFSRCGRIRGIMLKRGYAFVDFRTDRDASDAVHDMNGRSMRGERMTVEIASGRQRKGSRDQKHRSSSARNDASSNGEYQIVVENLSSRISWKDFKDMIRREDIEVVHVDAHKLHKHQGIVKFRTHSDLKRAIKKFQNREIEGRRLEITETRSGSRERSGSRDSLDRNPPSKKRYRSRSASSVSLSPRPKRKAGTPTSDSGSAEKEALNPKDNPPYRREGVVSQASRSNSRRISTPDGKSSPGTSSSRSSTPARSKNASSSSSGSESPPKTPDSP</sequence>
<feature type="domain" description="RRM" evidence="4">
    <location>
        <begin position="100"/>
        <end position="174"/>
    </location>
</feature>